<keyword evidence="2" id="KW-1185">Reference proteome</keyword>
<name>A0A0F4NJQ5_9VIBR</name>
<comment type="caution">
    <text evidence="1">The sequence shown here is derived from an EMBL/GenBank/DDBJ whole genome shotgun (WGS) entry which is preliminary data.</text>
</comment>
<dbReference type="EMBL" id="JXXV01000016">
    <property type="protein sequence ID" value="KJY83327.1"/>
    <property type="molecule type" value="Genomic_DNA"/>
</dbReference>
<sequence length="103" mass="12396">MQSSFAIYTNHHPVADDLVNDWFDEVKHQKEIYFSNSTQYLKLRLEHLRGNIRIINFELEGDFYQIQEDGHIFPVPYEYFDVAFKLRLEINNLINDRQTKAET</sequence>
<proteinExistence type="predicted"/>
<dbReference type="PATRIC" id="fig|579748.3.peg.2067"/>
<protein>
    <submittedName>
        <fullName evidence="1">Uncharacterized protein</fullName>
    </submittedName>
</protein>
<dbReference type="Proteomes" id="UP000033673">
    <property type="component" value="Unassembled WGS sequence"/>
</dbReference>
<evidence type="ECO:0000313" key="1">
    <source>
        <dbReference type="EMBL" id="KJY83327.1"/>
    </source>
</evidence>
<accession>A0A0F4NJQ5</accession>
<dbReference type="RefSeq" id="WP_045955565.1">
    <property type="nucleotide sequence ID" value="NZ_JXXV01000016.1"/>
</dbReference>
<dbReference type="STRING" id="579748.TW81_10055"/>
<organism evidence="1 2">
    <name type="scientific">Vibrio galatheae</name>
    <dbReference type="NCBI Taxonomy" id="579748"/>
    <lineage>
        <taxon>Bacteria</taxon>
        <taxon>Pseudomonadati</taxon>
        <taxon>Pseudomonadota</taxon>
        <taxon>Gammaproteobacteria</taxon>
        <taxon>Vibrionales</taxon>
        <taxon>Vibrionaceae</taxon>
        <taxon>Vibrio</taxon>
    </lineage>
</organism>
<dbReference type="AlphaFoldDB" id="A0A0F4NJQ5"/>
<gene>
    <name evidence="1" type="ORF">TW81_10055</name>
</gene>
<reference evidence="1 2" key="1">
    <citation type="journal article" date="2015" name="BMC Genomics">
        <title>Genome mining reveals unlocked bioactive potential of marine Gram-negative bacteria.</title>
        <authorList>
            <person name="Machado H."/>
            <person name="Sonnenschein E.C."/>
            <person name="Melchiorsen J."/>
            <person name="Gram L."/>
        </authorList>
    </citation>
    <scope>NUCLEOTIDE SEQUENCE [LARGE SCALE GENOMIC DNA]</scope>
    <source>
        <strain evidence="1 2">S2757</strain>
    </source>
</reference>
<evidence type="ECO:0000313" key="2">
    <source>
        <dbReference type="Proteomes" id="UP000033673"/>
    </source>
</evidence>